<feature type="compositionally biased region" description="Polar residues" evidence="1">
    <location>
        <begin position="477"/>
        <end position="494"/>
    </location>
</feature>
<feature type="compositionally biased region" description="Low complexity" evidence="1">
    <location>
        <begin position="504"/>
        <end position="519"/>
    </location>
</feature>
<feature type="region of interest" description="Disordered" evidence="1">
    <location>
        <begin position="1101"/>
        <end position="1130"/>
    </location>
</feature>
<dbReference type="GeneID" id="87865950"/>
<feature type="compositionally biased region" description="Basic and acidic residues" evidence="1">
    <location>
        <begin position="1038"/>
        <end position="1063"/>
    </location>
</feature>
<feature type="compositionally biased region" description="Gly residues" evidence="1">
    <location>
        <begin position="680"/>
        <end position="704"/>
    </location>
</feature>
<comment type="caution">
    <text evidence="2">The sequence shown here is derived from an EMBL/GenBank/DDBJ whole genome shotgun (WGS) entry which is preliminary data.</text>
</comment>
<feature type="region of interest" description="Disordered" evidence="1">
    <location>
        <begin position="1030"/>
        <end position="1067"/>
    </location>
</feature>
<sequence length="1164" mass="123391">MPNSSPDQSPTSAGGVEEPSSPVQADFTDAQLKPAPLRLTRKSNSSGGQSDNSLSRSTSSATSGRTPNGANRNNRESLNTIIHRAATPSTFRTAPSQTSPKFASLVSKFEILDVMGNADAGALRLPSPEKNQKPPRVPTTPEEAELQRATQRQSQHQTENWSSQKHVHISLPKSSQAQRGARSQGVSSDAKVPIANGPKHWDPSNVAERRKLFESGSTGMFTAPSTVSKCLPIVTPVVTRTVARVPSQGEQKRGSEIVKPDQPFAISARRPVAAQVSAPALSSQQSATEGVGPKRERRKSVAALRMSFERSSLPDLQPETPSSAHRPFRRTLTQGLSTATEVPTPVTPGRGSKDPITPTRVRTLRSSEVFAQTYPRLGQATNQPVHGGDSNASSRLKQTQLHNTASRLVGSHDGNVSDAEVDSRRPVTRKNSDTPTRASARTSTRRPSSQHPLLLSRTLSVKITTGPQTMVTLQQPWASHSASGSLPLPTSHSHGSLDQRKLKSGSSSETSASAPLAPANRVKDLQKVFDNNPTGPGSAPFLPFIQKRRAQTLTLPVLVKSTLSAPIMVSTTVAVTTRKASRRSSQQQQQHQSSDVIPETASSTASSVVRTRKRSKTLPSSLGGYRRKTSGPAAGTGSSLGYTSYFQRRKIKKQQKQNMKSVGAGEDSPVKERISLFEQLGGGGGRGGSSSHGHSRNGGNGCGSIVGLPLSMHSKRKSSETTSSSQSRSDRSSQDTDLAAFGRKGRGSSSSGSKVMRVLSFGTSGNRDNGNRSSRNGKALRAAGRKISNAVSMSMSMSKRKDSGDGGEGKGKSKLKGSDGTKAQPLVMSSTNKETGESTFFVKGVLWKVSGSHGDLDLNVAVTEGQSSPEREERKRGESTTETTTTSFPSTRASASGSGSGSSGSAGAIARHPVLQHWPHLDKVNRTVPHHPHDRKSYGFLSLEDDNVAPEWSRGLDDDDPFLQPTRQPEVVTGSSSKIKKSATAPNDVGIMGRKRGFLPTRRSHGDVVEAARGPSTSLRKSFTMAVLPRLSSGNSSNDDHSQDGEGKQKGNKLTKEKGKEVRTTSFPPSLVDHVQSRRQSSISWGQRAAAAAFGIGQRLKERKGSGRSSSLLGKGVEAGAGTGTGGNSSANSDITASAATTTAAVAVPIPISTITTESLRHDE</sequence>
<proteinExistence type="predicted"/>
<feature type="compositionally biased region" description="Polar residues" evidence="1">
    <location>
        <begin position="1"/>
        <end position="12"/>
    </location>
</feature>
<organism evidence="2 3">
    <name type="scientific">Neurospora tetraspora</name>
    <dbReference type="NCBI Taxonomy" id="94610"/>
    <lineage>
        <taxon>Eukaryota</taxon>
        <taxon>Fungi</taxon>
        <taxon>Dikarya</taxon>
        <taxon>Ascomycota</taxon>
        <taxon>Pezizomycotina</taxon>
        <taxon>Sordariomycetes</taxon>
        <taxon>Sordariomycetidae</taxon>
        <taxon>Sordariales</taxon>
        <taxon>Sordariaceae</taxon>
        <taxon>Neurospora</taxon>
    </lineage>
</organism>
<evidence type="ECO:0000256" key="1">
    <source>
        <dbReference type="SAM" id="MobiDB-lite"/>
    </source>
</evidence>
<feature type="region of interest" description="Disordered" evidence="1">
    <location>
        <begin position="120"/>
        <end position="206"/>
    </location>
</feature>
<feature type="compositionally biased region" description="Basic and acidic residues" evidence="1">
    <location>
        <begin position="799"/>
        <end position="819"/>
    </location>
</feature>
<gene>
    <name evidence="2" type="ORF">B0H65DRAFT_523479</name>
</gene>
<feature type="compositionally biased region" description="Polar residues" evidence="1">
    <location>
        <begin position="148"/>
        <end position="164"/>
    </location>
</feature>
<feature type="compositionally biased region" description="Polar residues" evidence="1">
    <location>
        <begin position="636"/>
        <end position="646"/>
    </location>
</feature>
<dbReference type="AlphaFoldDB" id="A0AAE0MTA1"/>
<name>A0AAE0MTA1_9PEZI</name>
<evidence type="ECO:0000313" key="3">
    <source>
        <dbReference type="Proteomes" id="UP001278500"/>
    </source>
</evidence>
<feature type="region of interest" description="Disordered" evidence="1">
    <location>
        <begin position="858"/>
        <end position="907"/>
    </location>
</feature>
<feature type="region of interest" description="Disordered" evidence="1">
    <location>
        <begin position="477"/>
        <end position="521"/>
    </location>
</feature>
<reference evidence="2" key="2">
    <citation type="submission" date="2023-06" db="EMBL/GenBank/DDBJ databases">
        <authorList>
            <consortium name="Lawrence Berkeley National Laboratory"/>
            <person name="Haridas S."/>
            <person name="Hensen N."/>
            <person name="Bonometti L."/>
            <person name="Westerberg I."/>
            <person name="Brannstrom I.O."/>
            <person name="Guillou S."/>
            <person name="Cros-Aarteil S."/>
            <person name="Calhoun S."/>
            <person name="Kuo A."/>
            <person name="Mondo S."/>
            <person name="Pangilinan J."/>
            <person name="Riley R."/>
            <person name="Labutti K."/>
            <person name="Andreopoulos B."/>
            <person name="Lipzen A."/>
            <person name="Chen C."/>
            <person name="Yanf M."/>
            <person name="Daum C."/>
            <person name="Ng V."/>
            <person name="Clum A."/>
            <person name="Steindorff A."/>
            <person name="Ohm R."/>
            <person name="Martin F."/>
            <person name="Silar P."/>
            <person name="Natvig D."/>
            <person name="Lalanne C."/>
            <person name="Gautier V."/>
            <person name="Ament-Velasquez S.L."/>
            <person name="Kruys A."/>
            <person name="Hutchinson M.I."/>
            <person name="Powell A.J."/>
            <person name="Barry K."/>
            <person name="Miller A.N."/>
            <person name="Grigoriev I.V."/>
            <person name="Debuchy R."/>
            <person name="Gladieux P."/>
            <person name="Thoren M.H."/>
            <person name="Johannesson H."/>
        </authorList>
    </citation>
    <scope>NUCLEOTIDE SEQUENCE</scope>
    <source>
        <strain evidence="2">CBS 560.94</strain>
    </source>
</reference>
<feature type="region of interest" description="Disordered" evidence="1">
    <location>
        <begin position="276"/>
        <end position="358"/>
    </location>
</feature>
<feature type="compositionally biased region" description="Low complexity" evidence="1">
    <location>
        <begin position="583"/>
        <end position="609"/>
    </location>
</feature>
<evidence type="ECO:0000313" key="2">
    <source>
        <dbReference type="EMBL" id="KAK3348501.1"/>
    </source>
</evidence>
<feature type="compositionally biased region" description="Gly residues" evidence="1">
    <location>
        <begin position="1117"/>
        <end position="1127"/>
    </location>
</feature>
<reference evidence="2" key="1">
    <citation type="journal article" date="2023" name="Mol. Phylogenet. Evol.">
        <title>Genome-scale phylogeny and comparative genomics of the fungal order Sordariales.</title>
        <authorList>
            <person name="Hensen N."/>
            <person name="Bonometti L."/>
            <person name="Westerberg I."/>
            <person name="Brannstrom I.O."/>
            <person name="Guillou S."/>
            <person name="Cros-Aarteil S."/>
            <person name="Calhoun S."/>
            <person name="Haridas S."/>
            <person name="Kuo A."/>
            <person name="Mondo S."/>
            <person name="Pangilinan J."/>
            <person name="Riley R."/>
            <person name="LaButti K."/>
            <person name="Andreopoulos B."/>
            <person name="Lipzen A."/>
            <person name="Chen C."/>
            <person name="Yan M."/>
            <person name="Daum C."/>
            <person name="Ng V."/>
            <person name="Clum A."/>
            <person name="Steindorff A."/>
            <person name="Ohm R.A."/>
            <person name="Martin F."/>
            <person name="Silar P."/>
            <person name="Natvig D.O."/>
            <person name="Lalanne C."/>
            <person name="Gautier V."/>
            <person name="Ament-Velasquez S.L."/>
            <person name="Kruys A."/>
            <person name="Hutchinson M.I."/>
            <person name="Powell A.J."/>
            <person name="Barry K."/>
            <person name="Miller A.N."/>
            <person name="Grigoriev I.V."/>
            <person name="Debuchy R."/>
            <person name="Gladieux P."/>
            <person name="Hiltunen Thoren M."/>
            <person name="Johannesson H."/>
        </authorList>
    </citation>
    <scope>NUCLEOTIDE SEQUENCE</scope>
    <source>
        <strain evidence="2">CBS 560.94</strain>
    </source>
</reference>
<feature type="compositionally biased region" description="Low complexity" evidence="1">
    <location>
        <begin position="1107"/>
        <end position="1116"/>
    </location>
</feature>
<feature type="compositionally biased region" description="Polar residues" evidence="1">
    <location>
        <begin position="331"/>
        <end position="341"/>
    </location>
</feature>
<feature type="region of interest" description="Disordered" evidence="1">
    <location>
        <begin position="373"/>
        <end position="456"/>
    </location>
</feature>
<dbReference type="Proteomes" id="UP001278500">
    <property type="component" value="Unassembled WGS sequence"/>
</dbReference>
<feature type="region of interest" description="Disordered" evidence="1">
    <location>
        <begin position="579"/>
        <end position="831"/>
    </location>
</feature>
<feature type="region of interest" description="Disordered" evidence="1">
    <location>
        <begin position="951"/>
        <end position="1000"/>
    </location>
</feature>
<feature type="compositionally biased region" description="Low complexity" evidence="1">
    <location>
        <begin position="50"/>
        <end position="63"/>
    </location>
</feature>
<feature type="compositionally biased region" description="Basic and acidic residues" evidence="1">
    <location>
        <begin position="869"/>
        <end position="879"/>
    </location>
</feature>
<feature type="compositionally biased region" description="Polar residues" evidence="1">
    <location>
        <begin position="87"/>
        <end position="100"/>
    </location>
</feature>
<feature type="region of interest" description="Disordered" evidence="1">
    <location>
        <begin position="1"/>
        <end position="100"/>
    </location>
</feature>
<dbReference type="RefSeq" id="XP_062683583.1">
    <property type="nucleotide sequence ID" value="XM_062828796.1"/>
</dbReference>
<feature type="compositionally biased region" description="Low complexity" evidence="1">
    <location>
        <begin position="434"/>
        <end position="449"/>
    </location>
</feature>
<feature type="compositionally biased region" description="Low complexity" evidence="1">
    <location>
        <begin position="880"/>
        <end position="897"/>
    </location>
</feature>
<dbReference type="EMBL" id="JAUEPP010000003">
    <property type="protein sequence ID" value="KAK3348501.1"/>
    <property type="molecule type" value="Genomic_DNA"/>
</dbReference>
<keyword evidence="3" id="KW-1185">Reference proteome</keyword>
<protein>
    <submittedName>
        <fullName evidence="2">Uncharacterized protein</fullName>
    </submittedName>
</protein>
<feature type="compositionally biased region" description="Polar residues" evidence="1">
    <location>
        <begin position="64"/>
        <end position="80"/>
    </location>
</feature>
<feature type="compositionally biased region" description="Low complexity" evidence="1">
    <location>
        <begin position="764"/>
        <end position="777"/>
    </location>
</feature>
<feature type="compositionally biased region" description="Polar residues" evidence="1">
    <location>
        <begin position="379"/>
        <end position="406"/>
    </location>
</feature>
<accession>A0AAE0MTA1</accession>